<reference evidence="4 5" key="1">
    <citation type="submission" date="2019-03" db="EMBL/GenBank/DDBJ databases">
        <authorList>
            <person name="Gaulin E."/>
            <person name="Dumas B."/>
        </authorList>
    </citation>
    <scope>NUCLEOTIDE SEQUENCE [LARGE SCALE GENOMIC DNA]</scope>
    <source>
        <strain evidence="4">CBS 568.67</strain>
    </source>
</reference>
<dbReference type="Proteomes" id="UP000332933">
    <property type="component" value="Unassembled WGS sequence"/>
</dbReference>
<feature type="region of interest" description="Disordered" evidence="2">
    <location>
        <begin position="660"/>
        <end position="693"/>
    </location>
</feature>
<feature type="compositionally biased region" description="Basic and acidic residues" evidence="2">
    <location>
        <begin position="414"/>
        <end position="427"/>
    </location>
</feature>
<feature type="region of interest" description="Disordered" evidence="2">
    <location>
        <begin position="1086"/>
        <end position="1132"/>
    </location>
</feature>
<dbReference type="OrthoDB" id="75687at2759"/>
<feature type="compositionally biased region" description="Low complexity" evidence="2">
    <location>
        <begin position="980"/>
        <end position="989"/>
    </location>
</feature>
<evidence type="ECO:0000256" key="2">
    <source>
        <dbReference type="SAM" id="MobiDB-lite"/>
    </source>
</evidence>
<evidence type="ECO:0000313" key="4">
    <source>
        <dbReference type="EMBL" id="VFT96771.1"/>
    </source>
</evidence>
<organism evidence="4 5">
    <name type="scientific">Aphanomyces stellatus</name>
    <dbReference type="NCBI Taxonomy" id="120398"/>
    <lineage>
        <taxon>Eukaryota</taxon>
        <taxon>Sar</taxon>
        <taxon>Stramenopiles</taxon>
        <taxon>Oomycota</taxon>
        <taxon>Saprolegniomycetes</taxon>
        <taxon>Saprolegniales</taxon>
        <taxon>Verrucalvaceae</taxon>
        <taxon>Aphanomyces</taxon>
    </lineage>
</organism>
<feature type="region of interest" description="Disordered" evidence="2">
    <location>
        <begin position="980"/>
        <end position="1017"/>
    </location>
</feature>
<sequence length="1132" mass="123306">MAEFSAAYTDMLKRKLRTHRQNEAIAKKRNQQFLASLQEYQKHHLPPSGSAAPPPVVGRASHVALLKAKQAFADQVELVYPAWQEKLQQMKLQKLRQLEQEKKEIEYRRVVAKQSFEKEQALEMLLQQTTQDITFAATVERNEAYERQLFRQQKLKEAGELEYIIQLRAEEARRRLEGDHLKALGTSPTEQYESLAQKYTPFKLQPGPLPIEVTHAPPTQPSFAPPPRMSHMHDVTDQQNVVAHGQNYFNYPPQPQELPQSSLRHEQQLQQLQQQLQHQQLLLRQQDQWQLQMQNQQQLKEQQRMETQWHVSQQAAVQLIQATNDEYVPVALGIVHGPPQSASATNIQQPPPDAPIIAQSAPDATAPPVNTLRVDESANASLPIEVTAPGTMLYAPVSSALSRDVLQRSPSPTERQKETESRVEESTVAHDSILDDYYQMAQATRASESASGSPLVISPQDLLPTPLPMDDVAPAITLSEGKCSPARNESFPALSIVRAPSATSTTPPMEIEQPVVPSPLKLDDTIHQPSPLPTALSQDMVPQKTSAEATPAAVALEPLPTTEVNKPSIPIPMATAVSDAAPSPVKEEPLPRQQSPTHGTQYTTSHMAPDDAVSLSATLGDTSPAHLSVSLVGLSHDNTTSVKDEVATNSASSHVHMGTAANSNASFPKSSIGSPFKKGVEGSDDAEESKAASLGQSVMSLSIDESFELSQSGSIQGKQSAADVLILDSSHASSSAAYHHGGADILILDDSTTDPPPVDSPEKPIPRMTSAFPQRHTDDDVDDEFNMETPSANVAGKFEEDEEATPDGGTSTATFALTINERMTVLQTLVPRIEETAKEGEHYSSSTPSSIESKSKQDLLKMALGGRKAQIGFFGGDVCFALLIDICKDIGPYLFSDRIFEGKLTEQKLLKDYKSCRERETEYWKLLTSHWKQLLATGGMHGSDAVDLFTGIFVAHLDDEAKAKGTRKLKAFLPAVMGASTSGASSSKSMVQQQPEATSNETKSKQPKQEGNPVDAKLSDAKNVLGLAFMSKDASSPTKKKQDSVLKLAKAGSVTGGLGQRVLRGVNLGEISEFDDDDNIDYAKLVGGPAKTPTSSAGTTPRTSMTGNVSKPTNVKDIMKRAMKDDDFDEDF</sequence>
<accession>A0A485LE92</accession>
<reference evidence="3" key="2">
    <citation type="submission" date="2019-06" db="EMBL/GenBank/DDBJ databases">
        <title>Genomics analysis of Aphanomyces spp. identifies a new class of oomycete effector associated with host adaptation.</title>
        <authorList>
            <person name="Gaulin E."/>
        </authorList>
    </citation>
    <scope>NUCLEOTIDE SEQUENCE</scope>
    <source>
        <strain evidence="3">CBS 578.67</strain>
    </source>
</reference>
<keyword evidence="5" id="KW-1185">Reference proteome</keyword>
<evidence type="ECO:0000313" key="3">
    <source>
        <dbReference type="EMBL" id="KAF0688298.1"/>
    </source>
</evidence>
<feature type="compositionally biased region" description="Polar residues" evidence="2">
    <location>
        <begin position="990"/>
        <end position="1001"/>
    </location>
</feature>
<keyword evidence="1" id="KW-0175">Coiled coil</keyword>
<feature type="coiled-coil region" evidence="1">
    <location>
        <begin position="84"/>
        <end position="115"/>
    </location>
</feature>
<name>A0A485LE92_9STRA</name>
<evidence type="ECO:0000313" key="5">
    <source>
        <dbReference type="Proteomes" id="UP000332933"/>
    </source>
</evidence>
<dbReference type="AlphaFoldDB" id="A0A485LE92"/>
<feature type="compositionally biased region" description="Polar residues" evidence="2">
    <location>
        <begin position="1092"/>
        <end position="1113"/>
    </location>
</feature>
<feature type="region of interest" description="Disordered" evidence="2">
    <location>
        <begin position="403"/>
        <end position="427"/>
    </location>
</feature>
<feature type="compositionally biased region" description="Polar residues" evidence="2">
    <location>
        <begin position="592"/>
        <end position="606"/>
    </location>
</feature>
<protein>
    <submittedName>
        <fullName evidence="4">Aste57867_20076 protein</fullName>
    </submittedName>
</protein>
<gene>
    <name evidence="4" type="primary">Aste57867_20076</name>
    <name evidence="3" type="ORF">As57867_020010</name>
    <name evidence="4" type="ORF">ASTE57867_20076</name>
</gene>
<feature type="region of interest" description="Disordered" evidence="2">
    <location>
        <begin position="578"/>
        <end position="606"/>
    </location>
</feature>
<feature type="compositionally biased region" description="Polar residues" evidence="2">
    <location>
        <begin position="660"/>
        <end position="673"/>
    </location>
</feature>
<dbReference type="EMBL" id="VJMH01006741">
    <property type="protein sequence ID" value="KAF0688298.1"/>
    <property type="molecule type" value="Genomic_DNA"/>
</dbReference>
<proteinExistence type="predicted"/>
<feature type="region of interest" description="Disordered" evidence="2">
    <location>
        <begin position="747"/>
        <end position="779"/>
    </location>
</feature>
<evidence type="ECO:0000256" key="1">
    <source>
        <dbReference type="SAM" id="Coils"/>
    </source>
</evidence>
<dbReference type="EMBL" id="CAADRA010006764">
    <property type="protein sequence ID" value="VFT96771.1"/>
    <property type="molecule type" value="Genomic_DNA"/>
</dbReference>